<dbReference type="AlphaFoldDB" id="A0A8H7XNT7"/>
<accession>A0A8H7XNT7</accession>
<name>A0A8H7XNT7_PSICU</name>
<organism evidence="1">
    <name type="scientific">Psilocybe cubensis</name>
    <name type="common">Psychedelic mushroom</name>
    <name type="synonym">Stropharia cubensis</name>
    <dbReference type="NCBI Taxonomy" id="181762"/>
    <lineage>
        <taxon>Eukaryota</taxon>
        <taxon>Fungi</taxon>
        <taxon>Dikarya</taxon>
        <taxon>Basidiomycota</taxon>
        <taxon>Agaricomycotina</taxon>
        <taxon>Agaricomycetes</taxon>
        <taxon>Agaricomycetidae</taxon>
        <taxon>Agaricales</taxon>
        <taxon>Agaricineae</taxon>
        <taxon>Strophariaceae</taxon>
        <taxon>Psilocybe</taxon>
    </lineage>
</organism>
<sequence>MTAVFMGHQPPVRVYRAYPRLSSAAFKRLAILFLAGWALKATLSSYSDAVFPSSPFGFRSPESEAASTGGFVVVHPKSSASSTVKYVKGFKGGEQNSLVNISGQPNNALASMSPGIGSIIFGPLLDISSNKEYSTQLGTNETTSLGAPDIPIHFTDITQASLADVHVVDATFTTKDIAKYLTFRTVLATLQRLNYFSVDESTMHDRLDHGVDSLSHRGDYKSWSVVVFAQPTSLADVHVVDAAFATKDIAKYLSFRMVLATLQRLNFFSVDESTMHDRLDHGVDSLILRGDPKSWSVVIFAYPTSPFVNTCDEEPYFGQTNNVVVDVFPGIGSNILGPLLDIPGNEMNGIQQFSSYATPLCAAAISKASLLLSNLTEAQYLDISQASHVDEHVVAPTSPTNHPANLIQFQMTSATQKCLNHFTVDESTMHDNLATDYGVDSLSLRGDPKSWSVVVFAHPSTLPIHRRKHAGADTPANLAIHTILFPASVACRNRSSILYPSVASVDANAIATSRSGAHPERLYLSDVFKIHPSALGKQYQLWQRYRGSGA</sequence>
<comment type="caution">
    <text evidence="1">The sequence shown here is derived from an EMBL/GenBank/DDBJ whole genome shotgun (WGS) entry which is preliminary data.</text>
</comment>
<gene>
    <name evidence="1" type="ORF">JR316_010583</name>
</gene>
<evidence type="ECO:0000313" key="1">
    <source>
        <dbReference type="EMBL" id="KAG5164093.1"/>
    </source>
</evidence>
<protein>
    <submittedName>
        <fullName evidence="1">Uncharacterized protein</fullName>
    </submittedName>
</protein>
<dbReference type="EMBL" id="JAFIQS010000012">
    <property type="protein sequence ID" value="KAG5164093.1"/>
    <property type="molecule type" value="Genomic_DNA"/>
</dbReference>
<proteinExistence type="predicted"/>
<reference evidence="1" key="1">
    <citation type="submission" date="2021-02" db="EMBL/GenBank/DDBJ databases">
        <title>Psilocybe cubensis genome.</title>
        <authorList>
            <person name="Mckernan K.J."/>
            <person name="Crawford S."/>
            <person name="Trippe A."/>
            <person name="Kane L.T."/>
            <person name="Mclaughlin S."/>
        </authorList>
    </citation>
    <scope>NUCLEOTIDE SEQUENCE [LARGE SCALE GENOMIC DNA]</scope>
    <source>
        <strain evidence="1">MGC-MH-2018</strain>
    </source>
</reference>